<dbReference type="Proteomes" id="UP001419268">
    <property type="component" value="Unassembled WGS sequence"/>
</dbReference>
<proteinExistence type="predicted"/>
<reference evidence="2 3" key="1">
    <citation type="submission" date="2024-01" db="EMBL/GenBank/DDBJ databases">
        <title>Genome assemblies of Stephania.</title>
        <authorList>
            <person name="Yang L."/>
        </authorList>
    </citation>
    <scope>NUCLEOTIDE SEQUENCE [LARGE SCALE GENOMIC DNA]</scope>
    <source>
        <strain evidence="2">JXDWG</strain>
        <tissue evidence="2">Leaf</tissue>
    </source>
</reference>
<dbReference type="AlphaFoldDB" id="A0AAP0J538"/>
<organism evidence="2 3">
    <name type="scientific">Stephania cephalantha</name>
    <dbReference type="NCBI Taxonomy" id="152367"/>
    <lineage>
        <taxon>Eukaryota</taxon>
        <taxon>Viridiplantae</taxon>
        <taxon>Streptophyta</taxon>
        <taxon>Embryophyta</taxon>
        <taxon>Tracheophyta</taxon>
        <taxon>Spermatophyta</taxon>
        <taxon>Magnoliopsida</taxon>
        <taxon>Ranunculales</taxon>
        <taxon>Menispermaceae</taxon>
        <taxon>Menispermoideae</taxon>
        <taxon>Cissampelideae</taxon>
        <taxon>Stephania</taxon>
    </lineage>
</organism>
<accession>A0AAP0J538</accession>
<comment type="caution">
    <text evidence="2">The sequence shown here is derived from an EMBL/GenBank/DDBJ whole genome shotgun (WGS) entry which is preliminary data.</text>
</comment>
<gene>
    <name evidence="2" type="ORF">Scep_015072</name>
</gene>
<keyword evidence="3" id="KW-1185">Reference proteome</keyword>
<evidence type="ECO:0000313" key="2">
    <source>
        <dbReference type="EMBL" id="KAK9126226.1"/>
    </source>
</evidence>
<feature type="signal peptide" evidence="1">
    <location>
        <begin position="1"/>
        <end position="19"/>
    </location>
</feature>
<feature type="chain" id="PRO_5042910894" description="Secreted protein" evidence="1">
    <location>
        <begin position="20"/>
        <end position="69"/>
    </location>
</feature>
<keyword evidence="1" id="KW-0732">Signal</keyword>
<dbReference type="EMBL" id="JBBNAG010000006">
    <property type="protein sequence ID" value="KAK9126226.1"/>
    <property type="molecule type" value="Genomic_DNA"/>
</dbReference>
<evidence type="ECO:0008006" key="4">
    <source>
        <dbReference type="Google" id="ProtNLM"/>
    </source>
</evidence>
<sequence length="69" mass="7425">MLVLLCCYGLLFLFGKMDGGGVYIWDSGGLLGRGGEEAEKKKKRRHSSVLGPLSSNAATATYLDGDWDV</sequence>
<evidence type="ECO:0000256" key="1">
    <source>
        <dbReference type="SAM" id="SignalP"/>
    </source>
</evidence>
<protein>
    <recommendedName>
        <fullName evidence="4">Secreted protein</fullName>
    </recommendedName>
</protein>
<evidence type="ECO:0000313" key="3">
    <source>
        <dbReference type="Proteomes" id="UP001419268"/>
    </source>
</evidence>
<name>A0AAP0J538_9MAGN</name>